<dbReference type="RefSeq" id="WP_060940069.1">
    <property type="nucleotide sequence ID" value="NZ_KQ957192.1"/>
</dbReference>
<evidence type="ECO:0008006" key="4">
    <source>
        <dbReference type="Google" id="ProtNLM"/>
    </source>
</evidence>
<dbReference type="OrthoDB" id="1057478at2"/>
<evidence type="ECO:0000313" key="3">
    <source>
        <dbReference type="Proteomes" id="UP000070533"/>
    </source>
</evidence>
<organism evidence="2 3">
    <name type="scientific">Prevotella corporis</name>
    <dbReference type="NCBI Taxonomy" id="28128"/>
    <lineage>
        <taxon>Bacteria</taxon>
        <taxon>Pseudomonadati</taxon>
        <taxon>Bacteroidota</taxon>
        <taxon>Bacteroidia</taxon>
        <taxon>Bacteroidales</taxon>
        <taxon>Prevotellaceae</taxon>
        <taxon>Prevotella</taxon>
    </lineage>
</organism>
<evidence type="ECO:0000256" key="1">
    <source>
        <dbReference type="SAM" id="SignalP"/>
    </source>
</evidence>
<protein>
    <recommendedName>
        <fullName evidence="4">Lipoprotein</fullName>
    </recommendedName>
</protein>
<proteinExistence type="predicted"/>
<evidence type="ECO:0000313" key="2">
    <source>
        <dbReference type="EMBL" id="KXA43861.1"/>
    </source>
</evidence>
<dbReference type="EMBL" id="LRQG01000013">
    <property type="protein sequence ID" value="KXA43861.1"/>
    <property type="molecule type" value="Genomic_DNA"/>
</dbReference>
<accession>A0A133QLV7</accession>
<sequence length="632" mass="70241">MNRKFIWLTAASCAVAALVLCTACQDEDMNQQSTDLATGMHTYRLVADVNAAPNGKGTPDANAAPKGTRALTEDASNVLHSAWEQSDKMIAYCLSDQDKSTQAQYSLLASATAGQGSKFDGTFKAVKTITTDDEICLFYPGAASVGEEATITSTMRKTGDGKKTPSVYYEQQPTIKQTVELNLTEQDGTAKTIGEKFDYQWAKAKPSEVNGNDIKVKAVKMQRQIAIWGLRFGNDEGKILTDIDSIYISGVKSLDVFDLGTGMFIEDNVNDESDNIVLTPANKGKFTSANGKYTYAAILPGTYPRVLITVFVGDKCYAREYNNIKLEADKVYRTDVINLPQVVPNPYVEVQGVKWATGNFIHYVQGSTGEEYWGVAPTQWWISQYRIQDKTTNKWITSQFVHDGLESIPEDLDMFRYGDISTATNVSADFYKKGLIDISRKYYKSYTLANDLTTNRAEAKYGDIVWYYTEKKNQKYRMPTGDELKTLYENANVIPAFCYSNYGQRIYGAFFYTNAGATRKKTFPTGVKALHKYTNVTALVRANKGLFLPITGVRVTSNKKIGYRDMTYLAGAYGEYMSSTTSSLGLSTDFFFGPTEWNHSGTGKGYARAIRPVWDSSNGQPDPVFPAFKDIH</sequence>
<keyword evidence="3" id="KW-1185">Reference proteome</keyword>
<name>A0A133QLV7_9BACT</name>
<reference evidence="3" key="1">
    <citation type="submission" date="2016-01" db="EMBL/GenBank/DDBJ databases">
        <authorList>
            <person name="Mitreva M."/>
            <person name="Pepin K.H."/>
            <person name="Mihindukulasuriya K.A."/>
            <person name="Fulton R."/>
            <person name="Fronick C."/>
            <person name="O'Laughlin M."/>
            <person name="Miner T."/>
            <person name="Herter B."/>
            <person name="Rosa B.A."/>
            <person name="Cordes M."/>
            <person name="Tomlinson C."/>
            <person name="Wollam A."/>
            <person name="Palsikar V.B."/>
            <person name="Mardis E.R."/>
            <person name="Wilson R.K."/>
        </authorList>
    </citation>
    <scope>NUCLEOTIDE SEQUENCE [LARGE SCALE GENOMIC DNA]</scope>
    <source>
        <strain evidence="3">MJR7716</strain>
    </source>
</reference>
<feature type="signal peptide" evidence="1">
    <location>
        <begin position="1"/>
        <end position="23"/>
    </location>
</feature>
<dbReference type="Proteomes" id="UP000070533">
    <property type="component" value="Unassembled WGS sequence"/>
</dbReference>
<dbReference type="PATRIC" id="fig|28128.5.peg.307"/>
<dbReference type="AlphaFoldDB" id="A0A133QLV7"/>
<comment type="caution">
    <text evidence="2">The sequence shown here is derived from an EMBL/GenBank/DDBJ whole genome shotgun (WGS) entry which is preliminary data.</text>
</comment>
<keyword evidence="1" id="KW-0732">Signal</keyword>
<feature type="chain" id="PRO_5007458891" description="Lipoprotein" evidence="1">
    <location>
        <begin position="24"/>
        <end position="632"/>
    </location>
</feature>
<dbReference type="STRING" id="28128.HMPREF3226_00305"/>
<gene>
    <name evidence="2" type="ORF">HMPREF3226_00305</name>
</gene>